<proteinExistence type="predicted"/>
<dbReference type="Proteomes" id="UP001152173">
    <property type="component" value="Unassembled WGS sequence"/>
</dbReference>
<accession>A0A9X3RCI6</accession>
<keyword evidence="3" id="KW-1185">Reference proteome</keyword>
<evidence type="ECO:0000313" key="2">
    <source>
        <dbReference type="EMBL" id="MCZ8536790.1"/>
    </source>
</evidence>
<evidence type="ECO:0000256" key="1">
    <source>
        <dbReference type="SAM" id="Phobius"/>
    </source>
</evidence>
<feature type="transmembrane region" description="Helical" evidence="1">
    <location>
        <begin position="103"/>
        <end position="120"/>
    </location>
</feature>
<evidence type="ECO:0000313" key="3">
    <source>
        <dbReference type="Proteomes" id="UP001152173"/>
    </source>
</evidence>
<keyword evidence="1" id="KW-1133">Transmembrane helix</keyword>
<dbReference type="AlphaFoldDB" id="A0A9X3RCI6"/>
<feature type="transmembrane region" description="Helical" evidence="1">
    <location>
        <begin position="75"/>
        <end position="97"/>
    </location>
</feature>
<protein>
    <submittedName>
        <fullName evidence="2">Uncharacterized protein</fullName>
    </submittedName>
</protein>
<gene>
    <name evidence="2" type="ORF">M9R32_06315</name>
</gene>
<reference evidence="2" key="1">
    <citation type="submission" date="2022-05" db="EMBL/GenBank/DDBJ databases">
        <authorList>
            <person name="Colautti A."/>
            <person name="Iacumin L."/>
        </authorList>
    </citation>
    <scope>NUCLEOTIDE SEQUENCE</scope>
    <source>
        <strain evidence="2">SK 55</strain>
    </source>
</reference>
<comment type="caution">
    <text evidence="2">The sequence shown here is derived from an EMBL/GenBank/DDBJ whole genome shotgun (WGS) entry which is preliminary data.</text>
</comment>
<dbReference type="RefSeq" id="WP_269925888.1">
    <property type="nucleotide sequence ID" value="NZ_JAMKBJ010000004.1"/>
</dbReference>
<keyword evidence="1" id="KW-0812">Transmembrane</keyword>
<organism evidence="2 3">
    <name type="scientific">Paenisporosarcina quisquiliarum</name>
    <dbReference type="NCBI Taxonomy" id="365346"/>
    <lineage>
        <taxon>Bacteria</taxon>
        <taxon>Bacillati</taxon>
        <taxon>Bacillota</taxon>
        <taxon>Bacilli</taxon>
        <taxon>Bacillales</taxon>
        <taxon>Caryophanaceae</taxon>
        <taxon>Paenisporosarcina</taxon>
    </lineage>
</organism>
<sequence>MHTNLTLKEIPFFLGWKDDSLDVQYEYDTTTADYELSQIYNVQIEEDLNRFQIVDLPSWKVAYTEEITAMQHRVYFYRSTAILIMSLLILIPAVFLYFYQDNMWVLIGGVAYTLLSFFLVESYNQALLNKFQYHFKNHLQLEQLVAAKSIPFEPSDLDKKTSPAVVRKDSYPPIVVSKVEKGSVNEVRFTMTEEGIKPFAKVTENLFNTLNQST</sequence>
<name>A0A9X3RCI6_9BACL</name>
<keyword evidence="1" id="KW-0472">Membrane</keyword>
<dbReference type="EMBL" id="JAMKBJ010000004">
    <property type="protein sequence ID" value="MCZ8536790.1"/>
    <property type="molecule type" value="Genomic_DNA"/>
</dbReference>